<reference evidence="2" key="1">
    <citation type="journal article" date="2016" name="Front. Microbiol.">
        <title>Genome Sequence of the Piezophilic, Mesophilic Sulfate-Reducing Bacterium Desulfovibrio indicus J2T.</title>
        <authorList>
            <person name="Cao J."/>
            <person name="Maignien L."/>
            <person name="Shao Z."/>
            <person name="Alain K."/>
            <person name="Jebbar M."/>
        </authorList>
    </citation>
    <scope>NUCLEOTIDE SEQUENCE</scope>
    <source>
        <strain evidence="2">JCM 32048</strain>
    </source>
</reference>
<gene>
    <name evidence="2" type="ORF">MPEAHAMD_3936</name>
</gene>
<protein>
    <recommendedName>
        <fullName evidence="4">Secreted protein</fullName>
    </recommendedName>
</protein>
<name>A0AA37HEK5_9HYPH</name>
<dbReference type="EMBL" id="BPQJ01000019">
    <property type="protein sequence ID" value="GJD63765.1"/>
    <property type="molecule type" value="Genomic_DNA"/>
</dbReference>
<reference evidence="2" key="2">
    <citation type="submission" date="2021-08" db="EMBL/GenBank/DDBJ databases">
        <authorList>
            <person name="Tani A."/>
            <person name="Ola A."/>
            <person name="Ogura Y."/>
            <person name="Katsura K."/>
            <person name="Hayashi T."/>
        </authorList>
    </citation>
    <scope>NUCLEOTIDE SEQUENCE</scope>
    <source>
        <strain evidence="2">JCM 32048</strain>
    </source>
</reference>
<evidence type="ECO:0000313" key="3">
    <source>
        <dbReference type="Proteomes" id="UP001055286"/>
    </source>
</evidence>
<keyword evidence="3" id="KW-1185">Reference proteome</keyword>
<feature type="chain" id="PRO_5041424234" description="Secreted protein" evidence="1">
    <location>
        <begin position="22"/>
        <end position="195"/>
    </location>
</feature>
<dbReference type="RefSeq" id="WP_238192101.1">
    <property type="nucleotide sequence ID" value="NZ_BPQJ01000019.1"/>
</dbReference>
<feature type="signal peptide" evidence="1">
    <location>
        <begin position="1"/>
        <end position="21"/>
    </location>
</feature>
<keyword evidence="1" id="KW-0732">Signal</keyword>
<evidence type="ECO:0008006" key="4">
    <source>
        <dbReference type="Google" id="ProtNLM"/>
    </source>
</evidence>
<organism evidence="2 3">
    <name type="scientific">Methylobacterium frigidaeris</name>
    <dbReference type="NCBI Taxonomy" id="2038277"/>
    <lineage>
        <taxon>Bacteria</taxon>
        <taxon>Pseudomonadati</taxon>
        <taxon>Pseudomonadota</taxon>
        <taxon>Alphaproteobacteria</taxon>
        <taxon>Hyphomicrobiales</taxon>
        <taxon>Methylobacteriaceae</taxon>
        <taxon>Methylobacterium</taxon>
    </lineage>
</organism>
<evidence type="ECO:0000313" key="2">
    <source>
        <dbReference type="EMBL" id="GJD63765.1"/>
    </source>
</evidence>
<sequence length="195" mass="20253">MRRIYGYGLGAFALAATAVGAQQYQNWVGPNGEQMPGFVLGCPTGVARQVVPCGGVGSPIGVIAQPFVRMGKAAALPVSTTPRTYAITQPVGALTYRGINPCTVDIVVTSVAASLPVVTQPVTIDGETIPNVQLVTSPTGTVNRFEDTLFMARSGRTLSSAPNPMPGTTRYVSIMALSDPGSTPCLYRLGYGMGN</sequence>
<comment type="caution">
    <text evidence="2">The sequence shown here is derived from an EMBL/GenBank/DDBJ whole genome shotgun (WGS) entry which is preliminary data.</text>
</comment>
<dbReference type="Proteomes" id="UP001055286">
    <property type="component" value="Unassembled WGS sequence"/>
</dbReference>
<proteinExistence type="predicted"/>
<evidence type="ECO:0000256" key="1">
    <source>
        <dbReference type="SAM" id="SignalP"/>
    </source>
</evidence>
<dbReference type="AlphaFoldDB" id="A0AA37HEK5"/>
<accession>A0AA37HEK5</accession>